<feature type="transmembrane region" description="Helical" evidence="6">
    <location>
        <begin position="422"/>
        <end position="439"/>
    </location>
</feature>
<evidence type="ECO:0000256" key="4">
    <source>
        <dbReference type="ARBA" id="ARBA00022989"/>
    </source>
</evidence>
<comment type="caution">
    <text evidence="7">The sequence shown here is derived from an EMBL/GenBank/DDBJ whole genome shotgun (WGS) entry which is preliminary data.</text>
</comment>
<proteinExistence type="inferred from homology"/>
<feature type="transmembrane region" description="Helical" evidence="6">
    <location>
        <begin position="398"/>
        <end position="416"/>
    </location>
</feature>
<evidence type="ECO:0000256" key="5">
    <source>
        <dbReference type="ARBA" id="ARBA00023136"/>
    </source>
</evidence>
<dbReference type="InterPro" id="IPR044644">
    <property type="entry name" value="DinF-like"/>
</dbReference>
<keyword evidence="3 6" id="KW-0812">Transmembrane</keyword>
<comment type="subcellular location">
    <subcellularLocation>
        <location evidence="1">Membrane</location>
        <topology evidence="1">Multi-pass membrane protein</topology>
    </subcellularLocation>
</comment>
<gene>
    <name evidence="7" type="ORF">LNKW23_32990</name>
</gene>
<evidence type="ECO:0000313" key="8">
    <source>
        <dbReference type="Proteomes" id="UP001239909"/>
    </source>
</evidence>
<dbReference type="Pfam" id="PF01554">
    <property type="entry name" value="MatE"/>
    <property type="match status" value="2"/>
</dbReference>
<feature type="transmembrane region" description="Helical" evidence="6">
    <location>
        <begin position="323"/>
        <end position="345"/>
    </location>
</feature>
<feature type="transmembrane region" description="Helical" evidence="6">
    <location>
        <begin position="173"/>
        <end position="192"/>
    </location>
</feature>
<keyword evidence="4 6" id="KW-1133">Transmembrane helix</keyword>
<dbReference type="NCBIfam" id="TIGR00797">
    <property type="entry name" value="matE"/>
    <property type="match status" value="1"/>
</dbReference>
<feature type="transmembrane region" description="Helical" evidence="6">
    <location>
        <begin position="52"/>
        <end position="74"/>
    </location>
</feature>
<evidence type="ECO:0000256" key="3">
    <source>
        <dbReference type="ARBA" id="ARBA00022692"/>
    </source>
</evidence>
<dbReference type="PANTHER" id="PTHR42893">
    <property type="entry name" value="PROTEIN DETOXIFICATION 44, CHLOROPLASTIC-RELATED"/>
    <property type="match status" value="1"/>
</dbReference>
<dbReference type="CDD" id="cd13136">
    <property type="entry name" value="MATE_DinF_like"/>
    <property type="match status" value="1"/>
</dbReference>
<feature type="transmembrane region" description="Helical" evidence="6">
    <location>
        <begin position="365"/>
        <end position="386"/>
    </location>
</feature>
<name>A0ABQ6LRV2_9RHOB</name>
<sequence length="455" mass="47375">MTAAAGPAPAERGAITHRRVAAIALPVVLSNATVPLQGAIDTAIVGNLGETAFLAAVAIGAVIVSLLFNSFNFLQMGCSGLTAQALGAGDFGRVLNTGLRALLLAAAIALLLNLARPLILPAGLAIFEGSAEAERLAGAYVSIRLWGAPAELANLALIGWFTGQELTRRLFELQAVVSVVNVALNFLFAVGLGWGVEGIALGTALAAYAGLAVGLWRLRRRAREIAPAGWRPDPARLARRDELARMVALNRDIFIRTICLTGSFAWLARLGSTQGDAVLSANGVLMQFVNIAAHALDGFAMAAETLVGQALGAGDRARLRRAVVVSGTAALGLAALYAAVATLGAESIIGLFTNVPEVREVALAHAFWATCLPLVAVLAYQLDGVFIGAAEGPGMRNAMLISTLAFVPLGWGLTAALGNHGLWLALWIYMAMRALTLALRYPALEMRAEGVHLSP</sequence>
<comment type="similarity">
    <text evidence="2">Belongs to the multi antimicrobial extrusion (MATE) (TC 2.A.66.1) family.</text>
</comment>
<dbReference type="InterPro" id="IPR002528">
    <property type="entry name" value="MATE_fam"/>
</dbReference>
<evidence type="ECO:0000256" key="6">
    <source>
        <dbReference type="SAM" id="Phobius"/>
    </source>
</evidence>
<feature type="transmembrane region" description="Helical" evidence="6">
    <location>
        <begin position="198"/>
        <end position="216"/>
    </location>
</feature>
<reference evidence="7 8" key="1">
    <citation type="submission" date="2023-04" db="EMBL/GenBank/DDBJ databases">
        <title>Marinoamorphus aggregata gen. nov., sp. Nov., isolate from tissue of brittle star Ophioplocus japonicus.</title>
        <authorList>
            <person name="Kawano K."/>
            <person name="Sawayama S."/>
            <person name="Nakagawa S."/>
        </authorList>
    </citation>
    <scope>NUCLEOTIDE SEQUENCE [LARGE SCALE GENOMIC DNA]</scope>
    <source>
        <strain evidence="7 8">NKW23</strain>
    </source>
</reference>
<feature type="transmembrane region" description="Helical" evidence="6">
    <location>
        <begin position="101"/>
        <end position="127"/>
    </location>
</feature>
<feature type="transmembrane region" description="Helical" evidence="6">
    <location>
        <begin position="139"/>
        <end position="161"/>
    </location>
</feature>
<evidence type="ECO:0000313" key="7">
    <source>
        <dbReference type="EMBL" id="GMG84085.1"/>
    </source>
</evidence>
<dbReference type="Proteomes" id="UP001239909">
    <property type="component" value="Unassembled WGS sequence"/>
</dbReference>
<feature type="transmembrane region" description="Helical" evidence="6">
    <location>
        <begin position="20"/>
        <end position="40"/>
    </location>
</feature>
<dbReference type="PANTHER" id="PTHR42893:SF46">
    <property type="entry name" value="PROTEIN DETOXIFICATION 44, CHLOROPLASTIC"/>
    <property type="match status" value="1"/>
</dbReference>
<organism evidence="7 8">
    <name type="scientific">Paralimibaculum aggregatum</name>
    <dbReference type="NCBI Taxonomy" id="3036245"/>
    <lineage>
        <taxon>Bacteria</taxon>
        <taxon>Pseudomonadati</taxon>
        <taxon>Pseudomonadota</taxon>
        <taxon>Alphaproteobacteria</taxon>
        <taxon>Rhodobacterales</taxon>
        <taxon>Paracoccaceae</taxon>
        <taxon>Paralimibaculum</taxon>
    </lineage>
</organism>
<evidence type="ECO:0000256" key="1">
    <source>
        <dbReference type="ARBA" id="ARBA00004141"/>
    </source>
</evidence>
<keyword evidence="8" id="KW-1185">Reference proteome</keyword>
<evidence type="ECO:0000256" key="2">
    <source>
        <dbReference type="ARBA" id="ARBA00010199"/>
    </source>
</evidence>
<protein>
    <submittedName>
        <fullName evidence="7">MATE family efflux transporter</fullName>
    </submittedName>
</protein>
<dbReference type="RefSeq" id="WP_285673028.1">
    <property type="nucleotide sequence ID" value="NZ_BSYI01000029.1"/>
</dbReference>
<keyword evidence="5 6" id="KW-0472">Membrane</keyword>
<dbReference type="EMBL" id="BSYI01000029">
    <property type="protein sequence ID" value="GMG84085.1"/>
    <property type="molecule type" value="Genomic_DNA"/>
</dbReference>
<accession>A0ABQ6LRV2</accession>